<feature type="compositionally biased region" description="Pro residues" evidence="2">
    <location>
        <begin position="150"/>
        <end position="160"/>
    </location>
</feature>
<dbReference type="SUPFAM" id="SSF57756">
    <property type="entry name" value="Retrovirus zinc finger-like domains"/>
    <property type="match status" value="1"/>
</dbReference>
<keyword evidence="1" id="KW-0863">Zinc-finger</keyword>
<keyword evidence="1" id="KW-0479">Metal-binding</keyword>
<organism evidence="4 5">
    <name type="scientific">Ameca splendens</name>
    <dbReference type="NCBI Taxonomy" id="208324"/>
    <lineage>
        <taxon>Eukaryota</taxon>
        <taxon>Metazoa</taxon>
        <taxon>Chordata</taxon>
        <taxon>Craniata</taxon>
        <taxon>Vertebrata</taxon>
        <taxon>Euteleostomi</taxon>
        <taxon>Actinopterygii</taxon>
        <taxon>Neopterygii</taxon>
        <taxon>Teleostei</taxon>
        <taxon>Neoteleostei</taxon>
        <taxon>Acanthomorphata</taxon>
        <taxon>Ovalentaria</taxon>
        <taxon>Atherinomorphae</taxon>
        <taxon>Cyprinodontiformes</taxon>
        <taxon>Goodeidae</taxon>
        <taxon>Ameca</taxon>
    </lineage>
</organism>
<feature type="domain" description="CCHC-type" evidence="3">
    <location>
        <begin position="469"/>
        <end position="484"/>
    </location>
</feature>
<evidence type="ECO:0000259" key="3">
    <source>
        <dbReference type="PROSITE" id="PS50158"/>
    </source>
</evidence>
<keyword evidence="1" id="KW-0862">Zinc</keyword>
<dbReference type="SMART" id="SM00343">
    <property type="entry name" value="ZnF_C2HC"/>
    <property type="match status" value="1"/>
</dbReference>
<name>A0ABV0YVH4_9TELE</name>
<evidence type="ECO:0000313" key="4">
    <source>
        <dbReference type="EMBL" id="MEQ2297883.1"/>
    </source>
</evidence>
<feature type="compositionally biased region" description="Basic residues" evidence="2">
    <location>
        <begin position="445"/>
        <end position="459"/>
    </location>
</feature>
<evidence type="ECO:0000256" key="2">
    <source>
        <dbReference type="SAM" id="MobiDB-lite"/>
    </source>
</evidence>
<dbReference type="Pfam" id="PF00098">
    <property type="entry name" value="zf-CCHC"/>
    <property type="match status" value="1"/>
</dbReference>
<protein>
    <recommendedName>
        <fullName evidence="3">CCHC-type domain-containing protein</fullName>
    </recommendedName>
</protein>
<accession>A0ABV0YVH4</accession>
<gene>
    <name evidence="4" type="ORF">AMECASPLE_039255</name>
</gene>
<comment type="caution">
    <text evidence="4">The sequence shown here is derived from an EMBL/GenBank/DDBJ whole genome shotgun (WGS) entry which is preliminary data.</text>
</comment>
<evidence type="ECO:0000313" key="5">
    <source>
        <dbReference type="Proteomes" id="UP001469553"/>
    </source>
</evidence>
<keyword evidence="5" id="KW-1185">Reference proteome</keyword>
<evidence type="ECO:0000256" key="1">
    <source>
        <dbReference type="PROSITE-ProRule" id="PRU00047"/>
    </source>
</evidence>
<dbReference type="PROSITE" id="PS50158">
    <property type="entry name" value="ZF_CCHC"/>
    <property type="match status" value="1"/>
</dbReference>
<dbReference type="InterPro" id="IPR001878">
    <property type="entry name" value="Znf_CCHC"/>
</dbReference>
<proteinExistence type="predicted"/>
<dbReference type="InterPro" id="IPR036875">
    <property type="entry name" value="Znf_CCHC_sf"/>
</dbReference>
<sequence length="493" mass="56533">MGKGQSKEKQKLLDNLPCKDWKVVEKEDPRAIEPLCYWIENYKFNGKLSTNILTKLQQQIKIKCKQNEKQMRKEGYEQTIVWCKIAKQREEGKKLAKQNKEKEKTSEEKQKVIMFHRKEDNEYSGPYVALQQQLQHREEEMGTAAAAPASAPPFTPPKNEQPPQYTEKHTSGPSAGTRSQIKVGDWSHKLTFDPKKVLQPPEEGIYPLIELPNPRAGQDDAGNIQPPTVTVYRTWTQEDIKKAVEGIPHPREDVEECLNQMEDLRLSYHLNGIEVQQVWMCKLGPDWFHVKGGYSPSAPDGPRVADSQDLKDQVTPLLERIKTRYKRRANYTEIGRCKQNSDEPFDEYRVRMEKVFKAHSGLEPGADANGPYQQQLKNALHSGSLPEIHGWVNRNYIGMNGGSLADYINHALHAEKVIKSKKNKKESVFFQTEEENTVYYQQSRGRGRGRDRGRGRRRGNFGTQNPRACWSCGKEGHLARDCQSSNAQPYKST</sequence>
<dbReference type="Proteomes" id="UP001469553">
    <property type="component" value="Unassembled WGS sequence"/>
</dbReference>
<feature type="region of interest" description="Disordered" evidence="2">
    <location>
        <begin position="441"/>
        <end position="466"/>
    </location>
</feature>
<reference evidence="4 5" key="1">
    <citation type="submission" date="2021-06" db="EMBL/GenBank/DDBJ databases">
        <authorList>
            <person name="Palmer J.M."/>
        </authorList>
    </citation>
    <scope>NUCLEOTIDE SEQUENCE [LARGE SCALE GENOMIC DNA]</scope>
    <source>
        <strain evidence="4 5">AS_MEX2019</strain>
        <tissue evidence="4">Muscle</tissue>
    </source>
</reference>
<feature type="compositionally biased region" description="Polar residues" evidence="2">
    <location>
        <begin position="171"/>
        <end position="180"/>
    </location>
</feature>
<dbReference type="EMBL" id="JAHRIP010045623">
    <property type="protein sequence ID" value="MEQ2297883.1"/>
    <property type="molecule type" value="Genomic_DNA"/>
</dbReference>
<feature type="region of interest" description="Disordered" evidence="2">
    <location>
        <begin position="135"/>
        <end position="180"/>
    </location>
</feature>
<dbReference type="Gene3D" id="4.10.60.10">
    <property type="entry name" value="Zinc finger, CCHC-type"/>
    <property type="match status" value="1"/>
</dbReference>